<proteinExistence type="predicted"/>
<reference evidence="3 4" key="1">
    <citation type="submission" date="2020-07" db="EMBL/GenBank/DDBJ databases">
        <title>Comparative genomics of pyrophilous fungi reveals a link between fire events and developmental genes.</title>
        <authorList>
            <consortium name="DOE Joint Genome Institute"/>
            <person name="Steindorff A.S."/>
            <person name="Carver A."/>
            <person name="Calhoun S."/>
            <person name="Stillman K."/>
            <person name="Liu H."/>
            <person name="Lipzen A."/>
            <person name="Pangilinan J."/>
            <person name="Labutti K."/>
            <person name="Bruns T.D."/>
            <person name="Grigoriev I.V."/>
        </authorList>
    </citation>
    <scope>NUCLEOTIDE SEQUENCE [LARGE SCALE GENOMIC DNA]</scope>
    <source>
        <strain evidence="3 4">CBS 144469</strain>
    </source>
</reference>
<comment type="caution">
    <text evidence="3">The sequence shown here is derived from an EMBL/GenBank/DDBJ whole genome shotgun (WGS) entry which is preliminary data.</text>
</comment>
<keyword evidence="2" id="KW-1133">Transmembrane helix</keyword>
<protein>
    <submittedName>
        <fullName evidence="3">Uncharacterized protein</fullName>
    </submittedName>
</protein>
<accession>A0A8H6MAD9</accession>
<organism evidence="3 4">
    <name type="scientific">Ephemerocybe angulata</name>
    <dbReference type="NCBI Taxonomy" id="980116"/>
    <lineage>
        <taxon>Eukaryota</taxon>
        <taxon>Fungi</taxon>
        <taxon>Dikarya</taxon>
        <taxon>Basidiomycota</taxon>
        <taxon>Agaricomycotina</taxon>
        <taxon>Agaricomycetes</taxon>
        <taxon>Agaricomycetidae</taxon>
        <taxon>Agaricales</taxon>
        <taxon>Agaricineae</taxon>
        <taxon>Psathyrellaceae</taxon>
        <taxon>Ephemerocybe</taxon>
    </lineage>
</organism>
<keyword evidence="4" id="KW-1185">Reference proteome</keyword>
<sequence>MTWALSANSERPPSAETRGGGRSLAEIKYSHVTELSLMAGKSPTAGAAVRRYASVGRIAFLEKGGRGYDLTTQWERRGLWGRVRFVRRSRLILVLSWRRRTVHRVEEAEMKAAPSLVLCSSIHRSCGSIRARKDVREDVVGFEAWAFVSTLCSFVILLACLVALRPGSTVNVVG</sequence>
<feature type="transmembrane region" description="Helical" evidence="2">
    <location>
        <begin position="139"/>
        <end position="164"/>
    </location>
</feature>
<evidence type="ECO:0000256" key="1">
    <source>
        <dbReference type="SAM" id="MobiDB-lite"/>
    </source>
</evidence>
<feature type="region of interest" description="Disordered" evidence="1">
    <location>
        <begin position="1"/>
        <end position="22"/>
    </location>
</feature>
<gene>
    <name evidence="3" type="ORF">DFP72DRAFT_843252</name>
</gene>
<evidence type="ECO:0000256" key="2">
    <source>
        <dbReference type="SAM" id="Phobius"/>
    </source>
</evidence>
<dbReference type="Proteomes" id="UP000521943">
    <property type="component" value="Unassembled WGS sequence"/>
</dbReference>
<evidence type="ECO:0000313" key="4">
    <source>
        <dbReference type="Proteomes" id="UP000521943"/>
    </source>
</evidence>
<dbReference type="AlphaFoldDB" id="A0A8H6MAD9"/>
<dbReference type="EMBL" id="JACGCI010000011">
    <property type="protein sequence ID" value="KAF6761000.1"/>
    <property type="molecule type" value="Genomic_DNA"/>
</dbReference>
<name>A0A8H6MAD9_9AGAR</name>
<feature type="compositionally biased region" description="Polar residues" evidence="1">
    <location>
        <begin position="1"/>
        <end position="11"/>
    </location>
</feature>
<keyword evidence="2" id="KW-0472">Membrane</keyword>
<keyword evidence="2" id="KW-0812">Transmembrane</keyword>
<evidence type="ECO:0000313" key="3">
    <source>
        <dbReference type="EMBL" id="KAF6761000.1"/>
    </source>
</evidence>